<evidence type="ECO:0000313" key="3">
    <source>
        <dbReference type="EnsemblMetazoa" id="XP_037876062.1"/>
    </source>
</evidence>
<evidence type="ECO:0000313" key="4">
    <source>
        <dbReference type="Proteomes" id="UP000005204"/>
    </source>
</evidence>
<reference evidence="3" key="2">
    <citation type="submission" date="2022-06" db="UniProtKB">
        <authorList>
            <consortium name="EnsemblMetazoa"/>
        </authorList>
    </citation>
    <scope>IDENTIFICATION</scope>
    <source>
        <strain evidence="3">p50T (Dazao)</strain>
    </source>
</reference>
<dbReference type="InterPro" id="IPR000477">
    <property type="entry name" value="RT_dom"/>
</dbReference>
<dbReference type="EnsemblMetazoa" id="XM_038020134.1">
    <property type="protein sequence ID" value="XP_037876062.1"/>
    <property type="gene ID" value="LOC101736753"/>
</dbReference>
<dbReference type="Gene3D" id="3.60.10.10">
    <property type="entry name" value="Endonuclease/exonuclease/phosphatase"/>
    <property type="match status" value="1"/>
</dbReference>
<dbReference type="PANTHER" id="PTHR47027:SF20">
    <property type="entry name" value="REVERSE TRANSCRIPTASE-LIKE PROTEIN WITH RNA-DIRECTED DNA POLYMERASE DOMAIN"/>
    <property type="match status" value="1"/>
</dbReference>
<dbReference type="Pfam" id="PF00078">
    <property type="entry name" value="RVT_1"/>
    <property type="match status" value="1"/>
</dbReference>
<feature type="domain" description="Reverse transcriptase" evidence="2">
    <location>
        <begin position="428"/>
        <end position="694"/>
    </location>
</feature>
<dbReference type="SUPFAM" id="SSF56219">
    <property type="entry name" value="DNase I-like"/>
    <property type="match status" value="1"/>
</dbReference>
<dbReference type="InterPro" id="IPR043502">
    <property type="entry name" value="DNA/RNA_pol_sf"/>
</dbReference>
<dbReference type="GeneID" id="101736753"/>
<dbReference type="PANTHER" id="PTHR47027">
    <property type="entry name" value="REVERSE TRANSCRIPTASE DOMAIN-CONTAINING PROTEIN"/>
    <property type="match status" value="1"/>
</dbReference>
<accession>A0A8R2R3D8</accession>
<name>A0A8R2R3D8_BOMMO</name>
<dbReference type="GO" id="GO:0003824">
    <property type="term" value="F:catalytic activity"/>
    <property type="evidence" value="ECO:0007669"/>
    <property type="project" value="InterPro"/>
</dbReference>
<dbReference type="CDD" id="cd01650">
    <property type="entry name" value="RT_nLTR_like"/>
    <property type="match status" value="1"/>
</dbReference>
<feature type="region of interest" description="Disordered" evidence="1">
    <location>
        <begin position="31"/>
        <end position="51"/>
    </location>
</feature>
<protein>
    <recommendedName>
        <fullName evidence="2">Reverse transcriptase domain-containing protein</fullName>
    </recommendedName>
</protein>
<dbReference type="PROSITE" id="PS50878">
    <property type="entry name" value="RT_POL"/>
    <property type="match status" value="1"/>
</dbReference>
<evidence type="ECO:0000259" key="2">
    <source>
        <dbReference type="PROSITE" id="PS50878"/>
    </source>
</evidence>
<dbReference type="GO" id="GO:0071897">
    <property type="term" value="P:DNA biosynthetic process"/>
    <property type="evidence" value="ECO:0007669"/>
    <property type="project" value="UniProtKB-ARBA"/>
</dbReference>
<dbReference type="RefSeq" id="XP_037876062.1">
    <property type="nucleotide sequence ID" value="XM_038020134.2"/>
</dbReference>
<dbReference type="Proteomes" id="UP000005204">
    <property type="component" value="Unassembled WGS sequence"/>
</dbReference>
<organism evidence="3 4">
    <name type="scientific">Bombyx mori</name>
    <name type="common">Silk moth</name>
    <dbReference type="NCBI Taxonomy" id="7091"/>
    <lineage>
        <taxon>Eukaryota</taxon>
        <taxon>Metazoa</taxon>
        <taxon>Ecdysozoa</taxon>
        <taxon>Arthropoda</taxon>
        <taxon>Hexapoda</taxon>
        <taxon>Insecta</taxon>
        <taxon>Pterygota</taxon>
        <taxon>Neoptera</taxon>
        <taxon>Endopterygota</taxon>
        <taxon>Lepidoptera</taxon>
        <taxon>Glossata</taxon>
        <taxon>Ditrysia</taxon>
        <taxon>Bombycoidea</taxon>
        <taxon>Bombycidae</taxon>
        <taxon>Bombycinae</taxon>
        <taxon>Bombyx</taxon>
    </lineage>
</organism>
<dbReference type="InterPro" id="IPR005135">
    <property type="entry name" value="Endo/exonuclease/phosphatase"/>
</dbReference>
<proteinExistence type="predicted"/>
<evidence type="ECO:0000256" key="1">
    <source>
        <dbReference type="SAM" id="MobiDB-lite"/>
    </source>
</evidence>
<reference evidence="4" key="1">
    <citation type="journal article" date="2008" name="Insect Biochem. Mol. Biol.">
        <title>The genome of a lepidopteran model insect, the silkworm Bombyx mori.</title>
        <authorList>
            <consortium name="International Silkworm Genome Consortium"/>
        </authorList>
    </citation>
    <scope>NUCLEOTIDE SEQUENCE [LARGE SCALE GENOMIC DNA]</scope>
    <source>
        <strain evidence="4">p50T</strain>
    </source>
</reference>
<keyword evidence="4" id="KW-1185">Reference proteome</keyword>
<dbReference type="AlphaFoldDB" id="A0A8R2R3D8"/>
<dbReference type="SUPFAM" id="SSF56672">
    <property type="entry name" value="DNA/RNA polymerases"/>
    <property type="match status" value="1"/>
</dbReference>
<dbReference type="Pfam" id="PF14529">
    <property type="entry name" value="Exo_endo_phos_2"/>
    <property type="match status" value="1"/>
</dbReference>
<dbReference type="KEGG" id="bmor:101736753"/>
<dbReference type="InterPro" id="IPR036691">
    <property type="entry name" value="Endo/exonu/phosph_ase_sf"/>
</dbReference>
<sequence length="891" mass="103665">MRSVRRAGSAARCTAARCPCPTTTSGAGAYAAPPGTPAPPGHMVYSPTEADKKQDTNKIEEFYQKLQSTVDTAHKNLIIMGDFNGQIGECRSGEEYIVGRYGNGNRSKNGQHLVNFGLENKLSILNSFFKKKKNKKWTWTSPNGLFKNEIDYIMTNKPKVFKDLSVLHNLNFNSDHKMIRATLRSSHTKKSRRLQTGLTPYVDIKNNLEIMNNLKEFLERREQKEYNKAIEATYCYFVNTLKTVARKVSTNNKSILSTETIILLKERKLLLQGNKDKETRKEIAEISKNINKNIRKDRKQKRANTFQYHIKKTGGVKKAFKELESKKNWMPNIKDRQGRSTTKRSEILNIATQYYKELYTSKNNKPATTTTEDMQDTEPIPPILKEETERAITTQKLEKAPGLDQITNELLKTFMPVIVPKLTNLFNEIITAEVIPEDWVKSVIVLLHKKGDKRDINNYRPISLMSNIYKIFSKILLFRLTITLDENQPKEQAGFRSNFSTIDHIHVLRQILQKYREYNKTYYLGFVDFNKAFDSLEHHYIWESLEQQGVHKKYIRILKNIYGKSTAQIKLEKLGEEFPIERGVRQGDPISPKIFSAVLELIFRKLDWDNFGLNVNGDKLSHLRFADDLILFSECPMILERMLQQLADESANAGLTMNITKTKVMSNSSQKNAIAVNNQELEYVSEYVYLGQLVSPTESMQKEIERRIANTWKKFWSLSEVMKNKEMPMAEKRKVFNVCILPCLTYGCQTWALTEKQQNKLNICQNGIERSVLGVRRRDKIELKKIKGETKFGKVQSICRKLKWRWTGHMMREKKEKWTRIITEWYPRENKRIRGRQPKRWEDDLKQVAGPGWLRTAKDRSKWKSLEEAFVERQAVKRRDKPNAEICFSIS</sequence>